<evidence type="ECO:0000313" key="9">
    <source>
        <dbReference type="EMBL" id="MBD8079891.1"/>
    </source>
</evidence>
<dbReference type="PANTHER" id="PTHR34584:SF1">
    <property type="entry name" value="NA(+)_H(+) ANTIPORTER SUBUNIT E1"/>
    <property type="match status" value="1"/>
</dbReference>
<name>A0A927PE71_9MICO</name>
<gene>
    <name evidence="9" type="ORF">IF651_12580</name>
</gene>
<feature type="region of interest" description="Disordered" evidence="7">
    <location>
        <begin position="187"/>
        <end position="216"/>
    </location>
</feature>
<keyword evidence="4 8" id="KW-0812">Transmembrane</keyword>
<comment type="similarity">
    <text evidence="2">Belongs to the CPA3 antiporters (TC 2.A.63) subunit E family.</text>
</comment>
<feature type="transmembrane region" description="Helical" evidence="8">
    <location>
        <begin position="72"/>
        <end position="97"/>
    </location>
</feature>
<comment type="caution">
    <text evidence="9">The sequence shown here is derived from an EMBL/GenBank/DDBJ whole genome shotgun (WGS) entry which is preliminary data.</text>
</comment>
<feature type="compositionally biased region" description="Basic and acidic residues" evidence="7">
    <location>
        <begin position="187"/>
        <end position="201"/>
    </location>
</feature>
<accession>A0A927PE71</accession>
<evidence type="ECO:0000256" key="4">
    <source>
        <dbReference type="ARBA" id="ARBA00022692"/>
    </source>
</evidence>
<evidence type="ECO:0000256" key="8">
    <source>
        <dbReference type="SAM" id="Phobius"/>
    </source>
</evidence>
<sequence>MSLHPRRRTVTAGWFERATTQWRTAAWLALVWVMLWGDLSWANVIAGVVVGFAVVTFLPLPTVATHGGFRPWPFLVLAGRFVADLVVASFQVSALALDPRRTPRGAVVGIRLRNPSDVYMTATAELCSLVPGSVVVEAHRLTGMLYVHVLDVDQSGGIEKVRADTLALEARVLRAFASNADLRRSGLYLHDDGGPTADRRTAAPAAETTRPSEGER</sequence>
<dbReference type="Pfam" id="PF01899">
    <property type="entry name" value="MNHE"/>
    <property type="match status" value="1"/>
</dbReference>
<dbReference type="RefSeq" id="WP_191829478.1">
    <property type="nucleotide sequence ID" value="NZ_JACYHB010000010.1"/>
</dbReference>
<dbReference type="GO" id="GO:0008324">
    <property type="term" value="F:monoatomic cation transmembrane transporter activity"/>
    <property type="evidence" value="ECO:0007669"/>
    <property type="project" value="InterPro"/>
</dbReference>
<proteinExistence type="inferred from homology"/>
<evidence type="ECO:0000256" key="1">
    <source>
        <dbReference type="ARBA" id="ARBA00004651"/>
    </source>
</evidence>
<evidence type="ECO:0000256" key="6">
    <source>
        <dbReference type="ARBA" id="ARBA00023136"/>
    </source>
</evidence>
<evidence type="ECO:0000256" key="7">
    <source>
        <dbReference type="SAM" id="MobiDB-lite"/>
    </source>
</evidence>
<keyword evidence="10" id="KW-1185">Reference proteome</keyword>
<dbReference type="GO" id="GO:0005886">
    <property type="term" value="C:plasma membrane"/>
    <property type="evidence" value="ECO:0007669"/>
    <property type="project" value="UniProtKB-SubCell"/>
</dbReference>
<protein>
    <submittedName>
        <fullName evidence="9">Na+/H+ antiporter subunit E</fullName>
    </submittedName>
</protein>
<dbReference type="NCBIfam" id="NF006521">
    <property type="entry name" value="PRK08965.1-5"/>
    <property type="match status" value="1"/>
</dbReference>
<evidence type="ECO:0000256" key="2">
    <source>
        <dbReference type="ARBA" id="ARBA00006228"/>
    </source>
</evidence>
<comment type="subcellular location">
    <subcellularLocation>
        <location evidence="1">Cell membrane</location>
        <topology evidence="1">Multi-pass membrane protein</topology>
    </subcellularLocation>
</comment>
<keyword evidence="3" id="KW-1003">Cell membrane</keyword>
<keyword evidence="6 8" id="KW-0472">Membrane</keyword>
<dbReference type="EMBL" id="JACYHB010000010">
    <property type="protein sequence ID" value="MBD8079891.1"/>
    <property type="molecule type" value="Genomic_DNA"/>
</dbReference>
<evidence type="ECO:0000313" key="10">
    <source>
        <dbReference type="Proteomes" id="UP000610846"/>
    </source>
</evidence>
<organism evidence="9 10">
    <name type="scientific">Cellulosimicrobium arenosum</name>
    <dbReference type="NCBI Taxonomy" id="2708133"/>
    <lineage>
        <taxon>Bacteria</taxon>
        <taxon>Bacillati</taxon>
        <taxon>Actinomycetota</taxon>
        <taxon>Actinomycetes</taxon>
        <taxon>Micrococcales</taxon>
        <taxon>Promicromonosporaceae</taxon>
        <taxon>Cellulosimicrobium</taxon>
    </lineage>
</organism>
<dbReference type="AlphaFoldDB" id="A0A927PE71"/>
<reference evidence="9" key="1">
    <citation type="journal article" date="2018" name="Curr. Microbiol.">
        <title>Cellulosimicrobium arenosum sp. nov., Isolated from Marine Sediment Sand.</title>
        <authorList>
            <person name="Oh M."/>
            <person name="Kim J.H."/>
            <person name="Yoon J.H."/>
            <person name="Schumann P."/>
            <person name="Kim W."/>
        </authorList>
    </citation>
    <scope>NUCLEOTIDE SEQUENCE</scope>
    <source>
        <strain evidence="9">KCTC 49039</strain>
    </source>
</reference>
<dbReference type="PANTHER" id="PTHR34584">
    <property type="entry name" value="NA(+)/H(+) ANTIPORTER SUBUNIT E1"/>
    <property type="match status" value="1"/>
</dbReference>
<dbReference type="Proteomes" id="UP000610846">
    <property type="component" value="Unassembled WGS sequence"/>
</dbReference>
<keyword evidence="5 8" id="KW-1133">Transmembrane helix</keyword>
<evidence type="ECO:0000256" key="5">
    <source>
        <dbReference type="ARBA" id="ARBA00022989"/>
    </source>
</evidence>
<reference evidence="9" key="2">
    <citation type="submission" date="2020-09" db="EMBL/GenBank/DDBJ databases">
        <authorList>
            <person name="Yu Y."/>
        </authorList>
    </citation>
    <scope>NUCLEOTIDE SEQUENCE</scope>
    <source>
        <strain evidence="9">KCTC 49039</strain>
    </source>
</reference>
<feature type="transmembrane region" description="Helical" evidence="8">
    <location>
        <begin position="27"/>
        <end position="60"/>
    </location>
</feature>
<evidence type="ECO:0000256" key="3">
    <source>
        <dbReference type="ARBA" id="ARBA00022475"/>
    </source>
</evidence>
<dbReference type="InterPro" id="IPR002758">
    <property type="entry name" value="Cation_antiport_E"/>
</dbReference>